<dbReference type="Proteomes" id="UP000178985">
    <property type="component" value="Unassembled WGS sequence"/>
</dbReference>
<reference evidence="3 4" key="1">
    <citation type="journal article" date="2016" name="Nat. Commun.">
        <title>Thousands of microbial genomes shed light on interconnected biogeochemical processes in an aquifer system.</title>
        <authorList>
            <person name="Anantharaman K."/>
            <person name="Brown C.T."/>
            <person name="Hug L.A."/>
            <person name="Sharon I."/>
            <person name="Castelle C.J."/>
            <person name="Probst A.J."/>
            <person name="Thomas B.C."/>
            <person name="Singh A."/>
            <person name="Wilkins M.J."/>
            <person name="Karaoz U."/>
            <person name="Brodie E.L."/>
            <person name="Williams K.H."/>
            <person name="Hubbard S.S."/>
            <person name="Banfield J.F."/>
        </authorList>
    </citation>
    <scope>NUCLEOTIDE SEQUENCE [LARGE SCALE GENOMIC DNA]</scope>
</reference>
<feature type="transmembrane region" description="Helical" evidence="1">
    <location>
        <begin position="158"/>
        <end position="175"/>
    </location>
</feature>
<dbReference type="InterPro" id="IPR003675">
    <property type="entry name" value="Rce1/LyrA-like_dom"/>
</dbReference>
<dbReference type="GO" id="GO:0004175">
    <property type="term" value="F:endopeptidase activity"/>
    <property type="evidence" value="ECO:0007669"/>
    <property type="project" value="UniProtKB-ARBA"/>
</dbReference>
<dbReference type="GO" id="GO:0080120">
    <property type="term" value="P:CAAX-box protein maturation"/>
    <property type="evidence" value="ECO:0007669"/>
    <property type="project" value="UniProtKB-ARBA"/>
</dbReference>
<sequence length="203" mass="23759">MNTYSKRLIALQTFLIFVLPVLLLYFKVVSKDWIFFFLSLGALAIYGIIHHEHWTHEEMGLRHDNFKKSFPIYFWFTVLSIGVLFLLSFELELASINARDVLFQKLLLFLPISFFQEFAFRSFLMHRLQLIFKNVSTIVFINAVLFALIHIIYPGWNIIIPITFVGGIFFALIYYKYPNLFLTTLAHSAINITAVLLGFFSIQ</sequence>
<comment type="caution">
    <text evidence="3">The sequence shown here is derived from an EMBL/GenBank/DDBJ whole genome shotgun (WGS) entry which is preliminary data.</text>
</comment>
<feature type="transmembrane region" description="Helical" evidence="1">
    <location>
        <begin position="101"/>
        <end position="119"/>
    </location>
</feature>
<evidence type="ECO:0000313" key="4">
    <source>
        <dbReference type="Proteomes" id="UP000178985"/>
    </source>
</evidence>
<accession>A0A1F6V379</accession>
<dbReference type="AlphaFoldDB" id="A0A1F6V379"/>
<keyword evidence="1" id="KW-1133">Transmembrane helix</keyword>
<protein>
    <recommendedName>
        <fullName evidence="2">CAAX prenyl protease 2/Lysostaphin resistance protein A-like domain-containing protein</fullName>
    </recommendedName>
</protein>
<feature type="transmembrane region" description="Helical" evidence="1">
    <location>
        <begin position="180"/>
        <end position="202"/>
    </location>
</feature>
<name>A0A1F6V379_9BACT</name>
<evidence type="ECO:0000259" key="2">
    <source>
        <dbReference type="Pfam" id="PF02517"/>
    </source>
</evidence>
<keyword evidence="1" id="KW-0472">Membrane</keyword>
<evidence type="ECO:0000313" key="3">
    <source>
        <dbReference type="EMBL" id="OGI64137.1"/>
    </source>
</evidence>
<dbReference type="Pfam" id="PF02517">
    <property type="entry name" value="Rce1-like"/>
    <property type="match status" value="1"/>
</dbReference>
<gene>
    <name evidence="3" type="ORF">A2733_02725</name>
</gene>
<feature type="transmembrane region" description="Helical" evidence="1">
    <location>
        <begin position="131"/>
        <end position="152"/>
    </location>
</feature>
<keyword evidence="1" id="KW-0812">Transmembrane</keyword>
<evidence type="ECO:0000256" key="1">
    <source>
        <dbReference type="SAM" id="Phobius"/>
    </source>
</evidence>
<dbReference type="EMBL" id="MFTO01000006">
    <property type="protein sequence ID" value="OGI64137.1"/>
    <property type="molecule type" value="Genomic_DNA"/>
</dbReference>
<proteinExistence type="predicted"/>
<feature type="domain" description="CAAX prenyl protease 2/Lysostaphin resistance protein A-like" evidence="2">
    <location>
        <begin position="102"/>
        <end position="192"/>
    </location>
</feature>
<feature type="transmembrane region" description="Helical" evidence="1">
    <location>
        <begin position="70"/>
        <end position="89"/>
    </location>
</feature>
<feature type="transmembrane region" description="Helical" evidence="1">
    <location>
        <begin position="33"/>
        <end position="49"/>
    </location>
</feature>
<organism evidence="3 4">
    <name type="scientific">Candidatus Nomurabacteria bacterium RIFCSPHIGHO2_01_FULL_40_20</name>
    <dbReference type="NCBI Taxonomy" id="1801738"/>
    <lineage>
        <taxon>Bacteria</taxon>
        <taxon>Candidatus Nomuraibacteriota</taxon>
    </lineage>
</organism>